<evidence type="ECO:0000313" key="2">
    <source>
        <dbReference type="Proteomes" id="UP000267208"/>
    </source>
</evidence>
<keyword evidence="2" id="KW-1185">Reference proteome</keyword>
<gene>
    <name evidence="1" type="ORF">D1B17_11965</name>
</gene>
<reference evidence="2" key="1">
    <citation type="submission" date="2018-08" db="EMBL/GenBank/DDBJ databases">
        <title>Genome of Lactobacillus sp. HBUAS52074.</title>
        <authorList>
            <person name="Guo Z."/>
            <person name="Zhang Z.D."/>
        </authorList>
    </citation>
    <scope>NUCLEOTIDE SEQUENCE [LARGE SCALE GENOMIC DNA]</scope>
    <source>
        <strain evidence="2">HBUAS52074</strain>
    </source>
</reference>
<evidence type="ECO:0008006" key="3">
    <source>
        <dbReference type="Google" id="ProtNLM"/>
    </source>
</evidence>
<sequence>MKNKKMLFLWLMTFFIFILGLSTEVSVVKAVTPPTKTEVYENAPDGLSLEGLIDNPDYDGGTNGATLLTDFPTNIVEMLSANKPNNQISSFWGKKYSDTANTKLYNSFRLDKPQTISAWLYFGDTYHFYSDKQGSKEDLYDDKVNEDLTSDGMALVLQDDDRGAKAISTALDGTGKGKPSYGETLGVWAGSSVDHSPLIATGGSLLSPPAANLFDNLYTTGIQKSFAFEMDAVQNYKKPKSVIDGLIFEKVEGTDDYFDASSDYKGQHLTTGYPGDKDTYISGMGKYNGNKGYYYFSQKYQAGTANNIEVSGYATSSSTDTNVDKAWRHLTFNYIPPATADSNMASFKYSFNDQKIDGTATAFNIKSSGSGSIDLSKVSKNDNIRWGFTASTGSKYSAAKDYAIIMQQMPNTANVENTAKLYDMSQYDSNGELGREISDLNQNGQYNPTLDNTLATFSKRAAYNVSNNDKLLFQYDLKYDSGTMNTGDIKAVLHLPKKIDFKTGLSSTVGDQSIGKVVYSGAGSDASKSFEISPSDITTDAKSGDQVLNMNLADMDTEGQKATIYLYGQANVTTTPQIVDGEPISYRAQNYISDVTTPVFIINDQLQISDDKVDQTVTSNEDVTLNGKINYVNNSTFDSKAVQIHTTINGEKIDTATANTTSGSTTGDYMMVATNALSEGSLLKIGTNKIEVYATDSLNRVSNKITYTITVKDYKDLLLTATGDNPQTVKATDTIVLTNDFSYSNGDTVNLGNLSGSYKIDNDENYTKIAPSKSDAEATVGHLTFKLPAGTLSPGKHTIKLYITDVDGRNSNEITYDIIVVGGDLVLTPTDLNQTVHDNSDVKLTGKYGYSDNSDFTNKVTTVKYQITDADGNKQAEVTQNVTDKIVNESKFTIELKPIGAELFDNNSQQSVEDYLKEATGLKVGRNQIDVTAYDGETASNTVTYVVDVPDIAPTIEATKTDLTAISNLAVRLPMTFTYPDVNAMAYQLQANDLAVFAQISDSSDTPVMTMADRPKQADGKVTTPYKLNPKSTWTDDLAEGDYHLNAYVMDRYLRKTNTVEYTVEVLPTGAQVEVENYRFKPIDPRGNIVPKYVQRDGGWNIKVDSYKSKWKLHAQSDNMKRQDESGDYSESSNLQMVQLTDNTPISLSENPVVATGDSTGTDEPTSYSLFGENSDPNQGILLGTRGVPLSGEYQSTVTWSINDAL</sequence>
<name>A0A386PX38_9LACO</name>
<dbReference type="OrthoDB" id="2306834at2"/>
<evidence type="ECO:0000313" key="1">
    <source>
        <dbReference type="EMBL" id="AYE39303.1"/>
    </source>
</evidence>
<organism evidence="1 2">
    <name type="scientific">Companilactobacillus zhachilii</name>
    <dbReference type="NCBI Taxonomy" id="2304606"/>
    <lineage>
        <taxon>Bacteria</taxon>
        <taxon>Bacillati</taxon>
        <taxon>Bacillota</taxon>
        <taxon>Bacilli</taxon>
        <taxon>Lactobacillales</taxon>
        <taxon>Lactobacillaceae</taxon>
        <taxon>Companilactobacillus</taxon>
    </lineage>
</organism>
<dbReference type="RefSeq" id="WP_120143819.1">
    <property type="nucleotide sequence ID" value="NZ_CP031933.2"/>
</dbReference>
<dbReference type="AlphaFoldDB" id="A0A386PX38"/>
<accession>A0A386PX38</accession>
<dbReference type="KEGG" id="lzh:D1B17_11965"/>
<protein>
    <recommendedName>
        <fullName evidence="3">WxL domain-containing protein</fullName>
    </recommendedName>
</protein>
<dbReference type="Proteomes" id="UP000267208">
    <property type="component" value="Chromosome"/>
</dbReference>
<dbReference type="EMBL" id="CP031933">
    <property type="protein sequence ID" value="AYE39303.1"/>
    <property type="molecule type" value="Genomic_DNA"/>
</dbReference>
<proteinExistence type="predicted"/>